<dbReference type="GO" id="GO:0004765">
    <property type="term" value="F:shikimate kinase activity"/>
    <property type="evidence" value="ECO:0007669"/>
    <property type="project" value="UniProtKB-EC"/>
</dbReference>
<dbReference type="CDD" id="cd00464">
    <property type="entry name" value="SK"/>
    <property type="match status" value="1"/>
</dbReference>
<dbReference type="InterPro" id="IPR031322">
    <property type="entry name" value="Shikimate/glucono_kinase"/>
</dbReference>
<dbReference type="InterPro" id="IPR000623">
    <property type="entry name" value="Shikimate_kinase/TSH1"/>
</dbReference>
<feature type="binding site" evidence="11">
    <location>
        <position position="19"/>
    </location>
    <ligand>
        <name>Mg(2+)</name>
        <dbReference type="ChEBI" id="CHEBI:18420"/>
    </ligand>
</feature>
<feature type="binding site" evidence="11">
    <location>
        <position position="61"/>
    </location>
    <ligand>
        <name>substrate</name>
    </ligand>
</feature>
<comment type="subunit">
    <text evidence="11">Monomer.</text>
</comment>
<keyword evidence="13" id="KW-1185">Reference proteome</keyword>
<comment type="subcellular location">
    <subcellularLocation>
        <location evidence="11">Cytoplasm</location>
    </subcellularLocation>
</comment>
<feature type="binding site" evidence="11">
    <location>
        <position position="139"/>
    </location>
    <ligand>
        <name>substrate</name>
    </ligand>
</feature>
<evidence type="ECO:0000256" key="2">
    <source>
        <dbReference type="ARBA" id="ARBA00006997"/>
    </source>
</evidence>
<comment type="cofactor">
    <cofactor evidence="11">
        <name>Mg(2+)</name>
        <dbReference type="ChEBI" id="CHEBI:18420"/>
    </cofactor>
    <text evidence="11">Binds 1 Mg(2+) ion per subunit.</text>
</comment>
<dbReference type="HAMAP" id="MF_00109">
    <property type="entry name" value="Shikimate_kinase"/>
    <property type="match status" value="1"/>
</dbReference>
<sequence length="170" mass="18648">MRQHGKNIILVGMMGTGKSTVARLLAEQLGYSLVDLDAAIVDSAGSSIPEIFAEKGETYFRDLESEVLEKVLQSDRQIIATGGGVVLRPANRERMLEQGWVVALQASADVIVSRVGQDSGRPLLAGDVNERVKRILEERKDAYDFAHLTIDTSTLSVEKVAQQILAHYRV</sequence>
<comment type="pathway">
    <text evidence="1 11">Metabolic intermediate biosynthesis; chorismate biosynthesis; chorismate from D-erythrose 4-phosphate and phosphoenolpyruvate: step 5/7.</text>
</comment>
<keyword evidence="6 11" id="KW-0547">Nucleotide-binding</keyword>
<keyword evidence="11" id="KW-0479">Metal-binding</keyword>
<reference evidence="12 13" key="1">
    <citation type="submission" date="2021-03" db="EMBL/GenBank/DDBJ databases">
        <title>Genomic Encyclopedia of Type Strains, Phase IV (KMG-IV): sequencing the most valuable type-strain genomes for metagenomic binning, comparative biology and taxonomic classification.</title>
        <authorList>
            <person name="Goeker M."/>
        </authorList>
    </citation>
    <scope>NUCLEOTIDE SEQUENCE [LARGE SCALE GENOMIC DNA]</scope>
    <source>
        <strain evidence="12 13">DSM 23491</strain>
    </source>
</reference>
<dbReference type="RefSeq" id="WP_280921719.1">
    <property type="nucleotide sequence ID" value="NZ_CBCRVE010000001.1"/>
</dbReference>
<keyword evidence="7 11" id="KW-0418">Kinase</keyword>
<dbReference type="EC" id="2.7.1.71" evidence="3 11"/>
<keyword evidence="4 11" id="KW-0028">Amino-acid biosynthesis</keyword>
<comment type="function">
    <text evidence="11">Catalyzes the specific phosphorylation of the 3-hydroxyl group of shikimic acid using ATP as a cosubstrate.</text>
</comment>
<keyword evidence="8 11" id="KW-0067">ATP-binding</keyword>
<dbReference type="InterPro" id="IPR023000">
    <property type="entry name" value="Shikimate_kinase_CS"/>
</dbReference>
<dbReference type="SUPFAM" id="SSF52540">
    <property type="entry name" value="P-loop containing nucleoside triphosphate hydrolases"/>
    <property type="match status" value="1"/>
</dbReference>
<accession>A0ABS4GZ27</accession>
<dbReference type="PRINTS" id="PR01100">
    <property type="entry name" value="SHIKIMTKNASE"/>
</dbReference>
<feature type="binding site" evidence="11">
    <location>
        <position position="121"/>
    </location>
    <ligand>
        <name>ATP</name>
        <dbReference type="ChEBI" id="CHEBI:30616"/>
    </ligand>
</feature>
<feature type="binding site" evidence="11">
    <location>
        <begin position="15"/>
        <end position="20"/>
    </location>
    <ligand>
        <name>ATP</name>
        <dbReference type="ChEBI" id="CHEBI:30616"/>
    </ligand>
</feature>
<dbReference type="Pfam" id="PF01202">
    <property type="entry name" value="SKI"/>
    <property type="match status" value="1"/>
</dbReference>
<keyword evidence="5 11" id="KW-0808">Transferase</keyword>
<feature type="binding site" evidence="11">
    <location>
        <position position="37"/>
    </location>
    <ligand>
        <name>substrate</name>
    </ligand>
</feature>
<dbReference type="PANTHER" id="PTHR21087:SF16">
    <property type="entry name" value="SHIKIMATE KINASE 1, CHLOROPLASTIC"/>
    <property type="match status" value="1"/>
</dbReference>
<dbReference type="Proteomes" id="UP001519273">
    <property type="component" value="Unassembled WGS sequence"/>
</dbReference>
<dbReference type="EMBL" id="JAGGKP010000001">
    <property type="protein sequence ID" value="MBP1935528.1"/>
    <property type="molecule type" value="Genomic_DNA"/>
</dbReference>
<evidence type="ECO:0000256" key="8">
    <source>
        <dbReference type="ARBA" id="ARBA00022840"/>
    </source>
</evidence>
<gene>
    <name evidence="11" type="primary">aroK</name>
    <name evidence="12" type="ORF">J2Z20_000389</name>
</gene>
<proteinExistence type="inferred from homology"/>
<dbReference type="PROSITE" id="PS01128">
    <property type="entry name" value="SHIKIMATE_KINASE"/>
    <property type="match status" value="1"/>
</dbReference>
<evidence type="ECO:0000256" key="10">
    <source>
        <dbReference type="ARBA" id="ARBA00048567"/>
    </source>
</evidence>
<evidence type="ECO:0000256" key="11">
    <source>
        <dbReference type="HAMAP-Rule" id="MF_00109"/>
    </source>
</evidence>
<dbReference type="PANTHER" id="PTHR21087">
    <property type="entry name" value="SHIKIMATE KINASE"/>
    <property type="match status" value="1"/>
</dbReference>
<evidence type="ECO:0000256" key="1">
    <source>
        <dbReference type="ARBA" id="ARBA00004842"/>
    </source>
</evidence>
<evidence type="ECO:0000313" key="12">
    <source>
        <dbReference type="EMBL" id="MBP1935528.1"/>
    </source>
</evidence>
<comment type="caution">
    <text evidence="11">Lacks conserved residue(s) required for the propagation of feature annotation.</text>
</comment>
<comment type="catalytic activity">
    <reaction evidence="10 11">
        <text>shikimate + ATP = 3-phosphoshikimate + ADP + H(+)</text>
        <dbReference type="Rhea" id="RHEA:13121"/>
        <dbReference type="ChEBI" id="CHEBI:15378"/>
        <dbReference type="ChEBI" id="CHEBI:30616"/>
        <dbReference type="ChEBI" id="CHEBI:36208"/>
        <dbReference type="ChEBI" id="CHEBI:145989"/>
        <dbReference type="ChEBI" id="CHEBI:456216"/>
        <dbReference type="EC" id="2.7.1.71"/>
    </reaction>
</comment>
<organism evidence="12 13">
    <name type="scientific">Paenibacillus sediminis</name>
    <dbReference type="NCBI Taxonomy" id="664909"/>
    <lineage>
        <taxon>Bacteria</taxon>
        <taxon>Bacillati</taxon>
        <taxon>Bacillota</taxon>
        <taxon>Bacilli</taxon>
        <taxon>Bacillales</taxon>
        <taxon>Paenibacillaceae</taxon>
        <taxon>Paenibacillus</taxon>
    </lineage>
</organism>
<evidence type="ECO:0000256" key="3">
    <source>
        <dbReference type="ARBA" id="ARBA00012154"/>
    </source>
</evidence>
<dbReference type="Gene3D" id="3.40.50.300">
    <property type="entry name" value="P-loop containing nucleotide triphosphate hydrolases"/>
    <property type="match status" value="1"/>
</dbReference>
<dbReference type="InterPro" id="IPR027417">
    <property type="entry name" value="P-loop_NTPase"/>
</dbReference>
<keyword evidence="9 11" id="KW-0057">Aromatic amino acid biosynthesis</keyword>
<keyword evidence="11" id="KW-0460">Magnesium</keyword>
<evidence type="ECO:0000256" key="4">
    <source>
        <dbReference type="ARBA" id="ARBA00022605"/>
    </source>
</evidence>
<comment type="caution">
    <text evidence="12">The sequence shown here is derived from an EMBL/GenBank/DDBJ whole genome shotgun (WGS) entry which is preliminary data.</text>
</comment>
<keyword evidence="11" id="KW-0963">Cytoplasm</keyword>
<protein>
    <recommendedName>
        <fullName evidence="3 11">Shikimate kinase</fullName>
        <shortName evidence="11">SK</shortName>
        <ecNumber evidence="3 11">2.7.1.71</ecNumber>
    </recommendedName>
</protein>
<feature type="binding site" evidence="11">
    <location>
        <position position="83"/>
    </location>
    <ligand>
        <name>substrate</name>
    </ligand>
</feature>
<evidence type="ECO:0000256" key="6">
    <source>
        <dbReference type="ARBA" id="ARBA00022741"/>
    </source>
</evidence>
<comment type="similarity">
    <text evidence="2 11">Belongs to the shikimate kinase family.</text>
</comment>
<evidence type="ECO:0000313" key="13">
    <source>
        <dbReference type="Proteomes" id="UP001519273"/>
    </source>
</evidence>
<evidence type="ECO:0000256" key="5">
    <source>
        <dbReference type="ARBA" id="ARBA00022679"/>
    </source>
</evidence>
<evidence type="ECO:0000256" key="9">
    <source>
        <dbReference type="ARBA" id="ARBA00023141"/>
    </source>
</evidence>
<name>A0ABS4GZ27_9BACL</name>
<evidence type="ECO:0000256" key="7">
    <source>
        <dbReference type="ARBA" id="ARBA00022777"/>
    </source>
</evidence>